<evidence type="ECO:0000259" key="1">
    <source>
        <dbReference type="Pfam" id="PF01979"/>
    </source>
</evidence>
<dbReference type="CDD" id="cd01299">
    <property type="entry name" value="Met_dep_hydrolase_A"/>
    <property type="match status" value="1"/>
</dbReference>
<protein>
    <submittedName>
        <fullName evidence="2">Amidohydrolase family protein</fullName>
    </submittedName>
</protein>
<feature type="domain" description="Amidohydrolase-related" evidence="1">
    <location>
        <begin position="58"/>
        <end position="419"/>
    </location>
</feature>
<gene>
    <name evidence="2" type="ORF">ACFQE1_02370</name>
</gene>
<sequence length="426" mass="44363">MTPTRIAFTDARLVDGTGADPVGDATVVVDGGTVVEAGPSEAVSPGNDARTVSVGGKTVMPGLIDAHVHLTLPERLPFHLEWANMSPPEHAIRAVDAAKRTVEAGFTTVRDVGACSYIDVDVRNAVERGDIAGPRVLASGPGICQTGGHGNYELPWLELPAGSISASADGPTGIRVAVRERLERHVDNVKTFLTGGASDAAEKLDTREFTDAEIEALYSEAHSANKPVAAHCMTPDPCRRAMEQGLSGAHGDTVEHGIFFHRDESLLEEMATDGVALVPTLTVYRCMSEGLGSGVPEEAALNARDSREDHVKSVRKAIDAGVPIACGTDTGGPQAYHGENAQELVEFVEAGMSPSEAVTTATRDTADALGIGDEVGTLESGKAADLLVVDGDPTEDVSVLTDGSDDGGIELVVRDGEPVVGHLDLL</sequence>
<dbReference type="InterPro" id="IPR057744">
    <property type="entry name" value="OTAase-like"/>
</dbReference>
<dbReference type="EMBL" id="JBHSWU010000009">
    <property type="protein sequence ID" value="MFC6723256.1"/>
    <property type="molecule type" value="Genomic_DNA"/>
</dbReference>
<comment type="caution">
    <text evidence="2">The sequence shown here is derived from an EMBL/GenBank/DDBJ whole genome shotgun (WGS) entry which is preliminary data.</text>
</comment>
<dbReference type="InterPro" id="IPR032466">
    <property type="entry name" value="Metal_Hydrolase"/>
</dbReference>
<dbReference type="Gene3D" id="3.20.20.140">
    <property type="entry name" value="Metal-dependent hydrolases"/>
    <property type="match status" value="1"/>
</dbReference>
<evidence type="ECO:0000313" key="2">
    <source>
        <dbReference type="EMBL" id="MFC6723256.1"/>
    </source>
</evidence>
<organism evidence="2 3">
    <name type="scientific">Halobium palmae</name>
    <dbReference type="NCBI Taxonomy" id="1776492"/>
    <lineage>
        <taxon>Archaea</taxon>
        <taxon>Methanobacteriati</taxon>
        <taxon>Methanobacteriota</taxon>
        <taxon>Stenosarchaea group</taxon>
        <taxon>Halobacteria</taxon>
        <taxon>Halobacteriales</taxon>
        <taxon>Haloferacaceae</taxon>
        <taxon>Halobium</taxon>
    </lineage>
</organism>
<dbReference type="InterPro" id="IPR006680">
    <property type="entry name" value="Amidohydro-rel"/>
</dbReference>
<dbReference type="PANTHER" id="PTHR43135:SF3">
    <property type="entry name" value="ALPHA-D-RIBOSE 1-METHYLPHOSPHONATE 5-TRIPHOSPHATE DIPHOSPHATASE"/>
    <property type="match status" value="1"/>
</dbReference>
<dbReference type="InterPro" id="IPR011059">
    <property type="entry name" value="Metal-dep_hydrolase_composite"/>
</dbReference>
<dbReference type="AlphaFoldDB" id="A0ABD5RVL3"/>
<keyword evidence="3" id="KW-1185">Reference proteome</keyword>
<accession>A0ABD5RVL3</accession>
<dbReference type="PANTHER" id="PTHR43135">
    <property type="entry name" value="ALPHA-D-RIBOSE 1-METHYLPHOSPHONATE 5-TRIPHOSPHATE DIPHOSPHATASE"/>
    <property type="match status" value="1"/>
</dbReference>
<dbReference type="Proteomes" id="UP001596328">
    <property type="component" value="Unassembled WGS sequence"/>
</dbReference>
<dbReference type="SUPFAM" id="SSF51556">
    <property type="entry name" value="Metallo-dependent hydrolases"/>
    <property type="match status" value="1"/>
</dbReference>
<dbReference type="SUPFAM" id="SSF51338">
    <property type="entry name" value="Composite domain of metallo-dependent hydrolases"/>
    <property type="match status" value="1"/>
</dbReference>
<evidence type="ECO:0000313" key="3">
    <source>
        <dbReference type="Proteomes" id="UP001596328"/>
    </source>
</evidence>
<dbReference type="Gene3D" id="2.30.40.10">
    <property type="entry name" value="Urease, subunit C, domain 1"/>
    <property type="match status" value="1"/>
</dbReference>
<dbReference type="Pfam" id="PF01979">
    <property type="entry name" value="Amidohydro_1"/>
    <property type="match status" value="1"/>
</dbReference>
<proteinExistence type="predicted"/>
<dbReference type="InterPro" id="IPR051781">
    <property type="entry name" value="Metallo-dep_Hydrolase"/>
</dbReference>
<name>A0ABD5RVL3_9EURY</name>
<reference evidence="2 3" key="1">
    <citation type="journal article" date="2019" name="Int. J. Syst. Evol. Microbiol.">
        <title>The Global Catalogue of Microorganisms (GCM) 10K type strain sequencing project: providing services to taxonomists for standard genome sequencing and annotation.</title>
        <authorList>
            <consortium name="The Broad Institute Genomics Platform"/>
            <consortium name="The Broad Institute Genome Sequencing Center for Infectious Disease"/>
            <person name="Wu L."/>
            <person name="Ma J."/>
        </authorList>
    </citation>
    <scope>NUCLEOTIDE SEQUENCE [LARGE SCALE GENOMIC DNA]</scope>
    <source>
        <strain evidence="2 3">NBRC 111368</strain>
    </source>
</reference>